<reference evidence="2" key="1">
    <citation type="submission" date="2019-02" db="EMBL/GenBank/DDBJ databases">
        <authorList>
            <person name="Li S.-H."/>
        </authorList>
    </citation>
    <scope>NUCLEOTIDE SEQUENCE</scope>
    <source>
        <strain evidence="2">IMCC8485</strain>
    </source>
</reference>
<sequence length="456" mass="51420">MTEEFEEQGGAATMDPSPLMRWLTSRVVRRICGTENVVKRRKKVEKQRVKSGMGHVVEYFHYVEDGYSHLASQVLQAFSERYDIELICHLVMGPQGKNSAEPELLLRLSRYDAFQVAADYSLNFPQHEDAPEPSLVKLASSILAAQTSADFIECAAHVGDALWSRDEARLLSLADNLGRATDDELARKLDVGTARRSRLKHYSGAMFYYGEEWYWGVDRLYHLEKRLAGLGVDREQGQPMVLPRPAVETGELRDNGSLTLEVFPSLRSPYTSIAFDRAVKLAQDTGVKLAVRPVLPMVMRGVPATREKGMYIFSDTVREASEAGVPYGNFYDPIGEPVRRCYSMYPWACEQGRGTQLLSSFLRAAFVQGVNTNSDRGLKKVVENAGLNWAEAKKHIGTGGWEELLENNRLAMYDAGLWGVPSFRLLDEQGNSILSLWGQDRLWLFSREIQRQLANR</sequence>
<keyword evidence="3" id="KW-1185">Reference proteome</keyword>
<organism evidence="2 3">
    <name type="scientific">Candidatus Seongchinamella marina</name>
    <dbReference type="NCBI Taxonomy" id="2518990"/>
    <lineage>
        <taxon>Bacteria</taxon>
        <taxon>Pseudomonadati</taxon>
        <taxon>Pseudomonadota</taxon>
        <taxon>Gammaproteobacteria</taxon>
        <taxon>Cellvibrionales</taxon>
        <taxon>Halieaceae</taxon>
        <taxon>Seongchinamella</taxon>
    </lineage>
</organism>
<comment type="caution">
    <text evidence="2">The sequence shown here is derived from an EMBL/GenBank/DDBJ whole genome shotgun (WGS) entry which is preliminary data.</text>
</comment>
<gene>
    <name evidence="2" type="ORF">EYC87_03345</name>
</gene>
<name>A0ABT3SRM3_9GAMM</name>
<accession>A0ABT3SRM3</accession>
<dbReference type="RefSeq" id="WP_007227436.1">
    <property type="nucleotide sequence ID" value="NZ_SHNP01000001.1"/>
</dbReference>
<dbReference type="SUPFAM" id="SSF52833">
    <property type="entry name" value="Thioredoxin-like"/>
    <property type="match status" value="2"/>
</dbReference>
<evidence type="ECO:0000313" key="3">
    <source>
        <dbReference type="Proteomes" id="UP001143307"/>
    </source>
</evidence>
<dbReference type="Pfam" id="PF01323">
    <property type="entry name" value="DSBA"/>
    <property type="match status" value="1"/>
</dbReference>
<dbReference type="EMBL" id="SHNP01000001">
    <property type="protein sequence ID" value="MCX2972621.1"/>
    <property type="molecule type" value="Genomic_DNA"/>
</dbReference>
<dbReference type="InterPro" id="IPR001853">
    <property type="entry name" value="DSBA-like_thioredoxin_dom"/>
</dbReference>
<dbReference type="Gene3D" id="3.40.30.10">
    <property type="entry name" value="Glutaredoxin"/>
    <property type="match status" value="2"/>
</dbReference>
<protein>
    <submittedName>
        <fullName evidence="2">2-hydroxychromene-2-carboxylate isomerase</fullName>
    </submittedName>
</protein>
<evidence type="ECO:0000313" key="2">
    <source>
        <dbReference type="EMBL" id="MCX2972621.1"/>
    </source>
</evidence>
<keyword evidence="2" id="KW-0413">Isomerase</keyword>
<dbReference type="GO" id="GO:0016853">
    <property type="term" value="F:isomerase activity"/>
    <property type="evidence" value="ECO:0007669"/>
    <property type="project" value="UniProtKB-KW"/>
</dbReference>
<dbReference type="InterPro" id="IPR036249">
    <property type="entry name" value="Thioredoxin-like_sf"/>
</dbReference>
<feature type="domain" description="DSBA-like thioredoxin" evidence="1">
    <location>
        <begin position="259"/>
        <end position="450"/>
    </location>
</feature>
<proteinExistence type="predicted"/>
<dbReference type="Proteomes" id="UP001143307">
    <property type="component" value="Unassembled WGS sequence"/>
</dbReference>
<evidence type="ECO:0000259" key="1">
    <source>
        <dbReference type="Pfam" id="PF01323"/>
    </source>
</evidence>